<reference evidence="7 8" key="1">
    <citation type="journal article" date="2011" name="Proc. Natl. Acad. Sci. U.S.A.">
        <title>Evolutionary erosion of yeast sex chromosomes by mating-type switching accidents.</title>
        <authorList>
            <person name="Gordon J.L."/>
            <person name="Armisen D."/>
            <person name="Proux-Wera E."/>
            <person name="Oheigeartaigh S.S."/>
            <person name="Byrne K.P."/>
            <person name="Wolfe K.H."/>
        </authorList>
    </citation>
    <scope>NUCLEOTIDE SEQUENCE [LARGE SCALE GENOMIC DNA]</scope>
    <source>
        <strain evidence="8">ATCC 10662 / CBS 1146 / NBRC 0425 / NCYC 2629 / NRRL Y-866</strain>
    </source>
</reference>
<dbReference type="OrthoDB" id="277888at2759"/>
<dbReference type="HOGENOM" id="CLU_089470_4_0_1"/>
<evidence type="ECO:0000256" key="2">
    <source>
        <dbReference type="ARBA" id="ARBA00010835"/>
    </source>
</evidence>
<dbReference type="GO" id="GO:0003747">
    <property type="term" value="F:translation release factor activity"/>
    <property type="evidence" value="ECO:0007669"/>
    <property type="project" value="InterPro"/>
</dbReference>
<dbReference type="eggNOG" id="KOG2726">
    <property type="taxonomic scope" value="Eukaryota"/>
</dbReference>
<feature type="domain" description="Prokaryotic-type class I peptide chain release factors" evidence="6">
    <location>
        <begin position="41"/>
        <end position="126"/>
    </location>
</feature>
<dbReference type="KEGG" id="tdl:TDEL_0G03950"/>
<gene>
    <name evidence="7" type="primary">TDEL0G03950</name>
    <name evidence="7" type="ORF">TDEL_0G03950</name>
</gene>
<dbReference type="InterPro" id="IPR052405">
    <property type="entry name" value="Mito_Transl_Release_Factor"/>
</dbReference>
<dbReference type="Gene3D" id="3.30.160.20">
    <property type="match status" value="1"/>
</dbReference>
<evidence type="ECO:0000256" key="5">
    <source>
        <dbReference type="SAM" id="MobiDB-lite"/>
    </source>
</evidence>
<evidence type="ECO:0000256" key="4">
    <source>
        <dbReference type="ARBA" id="ARBA00023128"/>
    </source>
</evidence>
<keyword evidence="4" id="KW-0496">Mitochondrion</keyword>
<dbReference type="GeneID" id="11505136"/>
<evidence type="ECO:0000256" key="1">
    <source>
        <dbReference type="ARBA" id="ARBA00004173"/>
    </source>
</evidence>
<comment type="similarity">
    <text evidence="2">Belongs to the prokaryotic/mitochondrial release factor family.</text>
</comment>
<dbReference type="InterPro" id="IPR000352">
    <property type="entry name" value="Pep_chain_release_fac_I"/>
</dbReference>
<name>G8ZXZ5_TORDE</name>
<evidence type="ECO:0000313" key="7">
    <source>
        <dbReference type="EMBL" id="CCE93762.1"/>
    </source>
</evidence>
<dbReference type="Pfam" id="PF00472">
    <property type="entry name" value="RF-1"/>
    <property type="match status" value="1"/>
</dbReference>
<organism evidence="7 8">
    <name type="scientific">Torulaspora delbrueckii</name>
    <name type="common">Yeast</name>
    <name type="synonym">Candida colliculosa</name>
    <dbReference type="NCBI Taxonomy" id="4950"/>
    <lineage>
        <taxon>Eukaryota</taxon>
        <taxon>Fungi</taxon>
        <taxon>Dikarya</taxon>
        <taxon>Ascomycota</taxon>
        <taxon>Saccharomycotina</taxon>
        <taxon>Saccharomycetes</taxon>
        <taxon>Saccharomycetales</taxon>
        <taxon>Saccharomycetaceae</taxon>
        <taxon>Torulaspora</taxon>
    </lineage>
</organism>
<accession>G8ZXZ5</accession>
<keyword evidence="3" id="KW-0809">Transit peptide</keyword>
<dbReference type="PANTHER" id="PTHR46203">
    <property type="entry name" value="PROBABLE PEPTIDE CHAIN RELEASE FACTOR C12ORF65"/>
    <property type="match status" value="1"/>
</dbReference>
<feature type="compositionally biased region" description="Basic and acidic residues" evidence="5">
    <location>
        <begin position="127"/>
        <end position="151"/>
    </location>
</feature>
<protein>
    <recommendedName>
        <fullName evidence="6">Prokaryotic-type class I peptide chain release factors domain-containing protein</fullName>
    </recommendedName>
</protein>
<dbReference type="FunCoup" id="G8ZXZ5">
    <property type="interactions" value="60"/>
</dbReference>
<dbReference type="SUPFAM" id="SSF75620">
    <property type="entry name" value="Release factor"/>
    <property type="match status" value="1"/>
</dbReference>
<dbReference type="FunFam" id="3.30.160.20:FF:000065">
    <property type="entry name" value="Peptidyl-tRNA hydrolase domain protein"/>
    <property type="match status" value="1"/>
</dbReference>
<dbReference type="RefSeq" id="XP_003682973.1">
    <property type="nucleotide sequence ID" value="XM_003682925.1"/>
</dbReference>
<feature type="compositionally biased region" description="Basic residues" evidence="5">
    <location>
        <begin position="115"/>
        <end position="126"/>
    </location>
</feature>
<keyword evidence="8" id="KW-1185">Reference proteome</keyword>
<feature type="region of interest" description="Disordered" evidence="5">
    <location>
        <begin position="112"/>
        <end position="151"/>
    </location>
</feature>
<evidence type="ECO:0000256" key="3">
    <source>
        <dbReference type="ARBA" id="ARBA00022946"/>
    </source>
</evidence>
<dbReference type="STRING" id="1076872.G8ZXZ5"/>
<dbReference type="InterPro" id="IPR045853">
    <property type="entry name" value="Pep_chain_release_fac_I_sf"/>
</dbReference>
<dbReference type="EMBL" id="HE616748">
    <property type="protein sequence ID" value="CCE93762.1"/>
    <property type="molecule type" value="Genomic_DNA"/>
</dbReference>
<comment type="subcellular location">
    <subcellularLocation>
        <location evidence="1">Mitochondrion</location>
    </subcellularLocation>
</comment>
<dbReference type="GO" id="GO:0032543">
    <property type="term" value="P:mitochondrial translation"/>
    <property type="evidence" value="ECO:0007669"/>
    <property type="project" value="EnsemblFungi"/>
</dbReference>
<evidence type="ECO:0000313" key="8">
    <source>
        <dbReference type="Proteomes" id="UP000005627"/>
    </source>
</evidence>
<dbReference type="InParanoid" id="G8ZXZ5"/>
<dbReference type="GO" id="GO:0004045">
    <property type="term" value="F:peptidyl-tRNA hydrolase activity"/>
    <property type="evidence" value="ECO:0007669"/>
    <property type="project" value="EnsemblFungi"/>
</dbReference>
<evidence type="ECO:0000259" key="6">
    <source>
        <dbReference type="Pfam" id="PF00472"/>
    </source>
</evidence>
<dbReference type="AlphaFoldDB" id="G8ZXZ5"/>
<dbReference type="Proteomes" id="UP000005627">
    <property type="component" value="Chromosome 7"/>
</dbReference>
<sequence>MNVRWFCSTTLNLIKKNKLPPRPKFTNEMEIQCEEKFLHGGRGPGGQKINKCNSKVQLKHLETGIVVTCQETRSRENNRKIAREKMALEIARFHNGDARLDSRTEALQKWVVQGKKAKSKKSRLKHDKHDAERQERQEEALKRDAEILNSI</sequence>
<dbReference type="GO" id="GO:0005739">
    <property type="term" value="C:mitochondrion"/>
    <property type="evidence" value="ECO:0007669"/>
    <property type="project" value="UniProtKB-SubCell"/>
</dbReference>
<dbReference type="PANTHER" id="PTHR46203:SF1">
    <property type="entry name" value="MITOCHONDRIAL TRANSLATION RELEASE FACTOR IN RESCUE"/>
    <property type="match status" value="1"/>
</dbReference>
<proteinExistence type="inferred from homology"/>